<sequence length="552" mass="61131">MEDAVAEGSRLGKMAIQADAAADYKQAYFLYQECLKLYVEALKSENQEDRIEWTHDQILIRFERLAELNAWYKRKNMLEPAWLELEDLRDRLEGVAPKISTKLRKFSYAGAPQQSVNSVPPPDTAPASSVASAAPAGSGYPSPPTNEAQQQQKPPIGYVNPVTPTSNASSTPTGPSYPPVQPPVQQQQQLPPPQQQQQPIGYGSPVGNIPPPPSAWTNGTPTSDHDRKNSLSSPSHQVPQPQALGYPPPGPNGVSSPGSYPQPNNIPPNPNNPYGTSSPGPYGQGQAQAQGGYPPPQQQPHPQQQQTYPPNPDPNQLSRVGTFTLPQPDNRTYLLTPFLRVNLPVKMYHCYGAAQRYRGGAEGWNIEIKDGSKNPIYYLYGLKQANAQLVEMSLHREDGKKTRCMDIYSPLREGRQSYNVGDMSYKHYLPTPVDIYSQGETIPNGPRRRIFTFNGRRFMWKPDTPGTADLVNESLFEIDDGPSGYRPTNINGLLGDGKPLETKLAWYEHTMARKKLGRINVVAGLELAIEEIFLGTMLGHLCTLWERTRKGI</sequence>
<dbReference type="AlphaFoldDB" id="A0AAV9X3F0"/>
<accession>A0AAV9X3F0</accession>
<dbReference type="InterPro" id="IPR036181">
    <property type="entry name" value="MIT_dom_sf"/>
</dbReference>
<proteinExistence type="predicted"/>
<protein>
    <recommendedName>
        <fullName evidence="2">MIT domain-containing protein</fullName>
    </recommendedName>
</protein>
<gene>
    <name evidence="3" type="ORF">TWF694_001714</name>
</gene>
<feature type="compositionally biased region" description="Polar residues" evidence="1">
    <location>
        <begin position="230"/>
        <end position="240"/>
    </location>
</feature>
<dbReference type="InterPro" id="IPR007330">
    <property type="entry name" value="MIT_dom"/>
</dbReference>
<evidence type="ECO:0000256" key="1">
    <source>
        <dbReference type="SAM" id="MobiDB-lite"/>
    </source>
</evidence>
<feature type="compositionally biased region" description="Polar residues" evidence="1">
    <location>
        <begin position="317"/>
        <end position="329"/>
    </location>
</feature>
<name>A0AAV9X3F0_9PEZI</name>
<feature type="region of interest" description="Disordered" evidence="1">
    <location>
        <begin position="110"/>
        <end position="329"/>
    </location>
</feature>
<dbReference type="EMBL" id="JAVHJO010000010">
    <property type="protein sequence ID" value="KAK6535247.1"/>
    <property type="molecule type" value="Genomic_DNA"/>
</dbReference>
<comment type="caution">
    <text evidence="3">The sequence shown here is derived from an EMBL/GenBank/DDBJ whole genome shotgun (WGS) entry which is preliminary data.</text>
</comment>
<organism evidence="3 4">
    <name type="scientific">Orbilia ellipsospora</name>
    <dbReference type="NCBI Taxonomy" id="2528407"/>
    <lineage>
        <taxon>Eukaryota</taxon>
        <taxon>Fungi</taxon>
        <taxon>Dikarya</taxon>
        <taxon>Ascomycota</taxon>
        <taxon>Pezizomycotina</taxon>
        <taxon>Orbiliomycetes</taxon>
        <taxon>Orbiliales</taxon>
        <taxon>Orbiliaceae</taxon>
        <taxon>Orbilia</taxon>
    </lineage>
</organism>
<feature type="compositionally biased region" description="Low complexity" evidence="1">
    <location>
        <begin position="183"/>
        <end position="199"/>
    </location>
</feature>
<feature type="domain" description="MIT" evidence="2">
    <location>
        <begin position="8"/>
        <end position="55"/>
    </location>
</feature>
<feature type="compositionally biased region" description="Polar residues" evidence="1">
    <location>
        <begin position="162"/>
        <end position="174"/>
    </location>
</feature>
<feature type="compositionally biased region" description="Low complexity" evidence="1">
    <location>
        <begin position="279"/>
        <end position="292"/>
    </location>
</feature>
<evidence type="ECO:0000313" key="4">
    <source>
        <dbReference type="Proteomes" id="UP001365542"/>
    </source>
</evidence>
<feature type="compositionally biased region" description="Low complexity" evidence="1">
    <location>
        <begin position="125"/>
        <end position="140"/>
    </location>
</feature>
<feature type="compositionally biased region" description="Low complexity" evidence="1">
    <location>
        <begin position="252"/>
        <end position="263"/>
    </location>
</feature>
<dbReference type="SUPFAM" id="SSF116846">
    <property type="entry name" value="MIT domain"/>
    <property type="match status" value="1"/>
</dbReference>
<dbReference type="Proteomes" id="UP001365542">
    <property type="component" value="Unassembled WGS sequence"/>
</dbReference>
<reference evidence="3 4" key="1">
    <citation type="submission" date="2019-10" db="EMBL/GenBank/DDBJ databases">
        <authorList>
            <person name="Palmer J.M."/>
        </authorList>
    </citation>
    <scope>NUCLEOTIDE SEQUENCE [LARGE SCALE GENOMIC DNA]</scope>
    <source>
        <strain evidence="3 4">TWF694</strain>
    </source>
</reference>
<keyword evidence="4" id="KW-1185">Reference proteome</keyword>
<evidence type="ECO:0000313" key="3">
    <source>
        <dbReference type="EMBL" id="KAK6535247.1"/>
    </source>
</evidence>
<dbReference type="Gene3D" id="1.20.58.80">
    <property type="entry name" value="Phosphotransferase system, lactose/cellobiose-type IIA subunit"/>
    <property type="match status" value="1"/>
</dbReference>
<dbReference type="Pfam" id="PF04212">
    <property type="entry name" value="MIT"/>
    <property type="match status" value="1"/>
</dbReference>
<evidence type="ECO:0000259" key="2">
    <source>
        <dbReference type="Pfam" id="PF04212"/>
    </source>
</evidence>